<gene>
    <name evidence="1" type="ORF">SAMN05660330_00680</name>
</gene>
<reference evidence="1 2" key="1">
    <citation type="submission" date="2016-10" db="EMBL/GenBank/DDBJ databases">
        <authorList>
            <person name="de Groot N.N."/>
        </authorList>
    </citation>
    <scope>NUCLEOTIDE SEQUENCE [LARGE SCALE GENOMIC DNA]</scope>
    <source>
        <strain evidence="1 2">DSM 12130</strain>
    </source>
</reference>
<protein>
    <submittedName>
        <fullName evidence="1">Uncharacterized protein</fullName>
    </submittedName>
</protein>
<evidence type="ECO:0000313" key="1">
    <source>
        <dbReference type="EMBL" id="SDO63647.1"/>
    </source>
</evidence>
<keyword evidence="2" id="KW-1185">Reference proteome</keyword>
<dbReference type="Proteomes" id="UP000199073">
    <property type="component" value="Unassembled WGS sequence"/>
</dbReference>
<name>A0A1H0L5Z5_9BACT</name>
<dbReference type="EMBL" id="FNJI01000004">
    <property type="protein sequence ID" value="SDO63647.1"/>
    <property type="molecule type" value="Genomic_DNA"/>
</dbReference>
<dbReference type="AlphaFoldDB" id="A0A1H0L5Z5"/>
<sequence>MNKAQSVILNDNGPCLYDGRDRCRIMSRQNKLQPPQIFRLEAELA</sequence>
<organism evidence="1 2">
    <name type="scientific">Desulforhopalus singaporensis</name>
    <dbReference type="NCBI Taxonomy" id="91360"/>
    <lineage>
        <taxon>Bacteria</taxon>
        <taxon>Pseudomonadati</taxon>
        <taxon>Thermodesulfobacteriota</taxon>
        <taxon>Desulfobulbia</taxon>
        <taxon>Desulfobulbales</taxon>
        <taxon>Desulfocapsaceae</taxon>
        <taxon>Desulforhopalus</taxon>
    </lineage>
</organism>
<evidence type="ECO:0000313" key="2">
    <source>
        <dbReference type="Proteomes" id="UP000199073"/>
    </source>
</evidence>
<accession>A0A1H0L5Z5</accession>
<proteinExistence type="predicted"/>